<feature type="domain" description="Mur ligase central" evidence="14">
    <location>
        <begin position="108"/>
        <end position="297"/>
    </location>
</feature>
<dbReference type="GO" id="GO:0008766">
    <property type="term" value="F:UDP-N-acetylmuramoylalanyl-D-glutamyl-2,6-diaminopimelate-D-alanyl-D-alanine ligase activity"/>
    <property type="evidence" value="ECO:0007669"/>
    <property type="project" value="RHEA"/>
</dbReference>
<dbReference type="OrthoDB" id="9800958at2"/>
<dbReference type="SUPFAM" id="SSF63418">
    <property type="entry name" value="MurE/MurF N-terminal domain"/>
    <property type="match status" value="1"/>
</dbReference>
<dbReference type="InterPro" id="IPR005863">
    <property type="entry name" value="UDP-N-AcMur_synth"/>
</dbReference>
<keyword evidence="8 10" id="KW-0131">Cell cycle</keyword>
<evidence type="ECO:0000259" key="13">
    <source>
        <dbReference type="Pfam" id="PF02875"/>
    </source>
</evidence>
<protein>
    <recommendedName>
        <fullName evidence="10 11">UDP-N-acetylmuramoyl-tripeptide--D-alanyl-D-alanine ligase</fullName>
        <ecNumber evidence="10 11">6.3.2.10</ecNumber>
    </recommendedName>
    <alternativeName>
        <fullName evidence="10">D-alanyl-D-alanine-adding enzyme</fullName>
    </alternativeName>
</protein>
<comment type="subcellular location">
    <subcellularLocation>
        <location evidence="10 11">Cytoplasm</location>
    </subcellularLocation>
</comment>
<evidence type="ECO:0000259" key="14">
    <source>
        <dbReference type="Pfam" id="PF08245"/>
    </source>
</evidence>
<evidence type="ECO:0000256" key="8">
    <source>
        <dbReference type="ARBA" id="ARBA00023306"/>
    </source>
</evidence>
<dbReference type="InterPro" id="IPR036615">
    <property type="entry name" value="Mur_ligase_C_dom_sf"/>
</dbReference>
<dbReference type="GO" id="GO:0005737">
    <property type="term" value="C:cytoplasm"/>
    <property type="evidence" value="ECO:0007669"/>
    <property type="project" value="UniProtKB-SubCell"/>
</dbReference>
<comment type="function">
    <text evidence="10 11">Involved in cell wall formation. Catalyzes the final step in the synthesis of UDP-N-acetylmuramoyl-pentapeptide, the precursor of murein.</text>
</comment>
<dbReference type="EMBL" id="FQZZ01000003">
    <property type="protein sequence ID" value="SHK09538.1"/>
    <property type="molecule type" value="Genomic_DNA"/>
</dbReference>
<dbReference type="InterPro" id="IPR013221">
    <property type="entry name" value="Mur_ligase_cen"/>
</dbReference>
<keyword evidence="4 10" id="KW-0547">Nucleotide-binding</keyword>
<dbReference type="GO" id="GO:0008360">
    <property type="term" value="P:regulation of cell shape"/>
    <property type="evidence" value="ECO:0007669"/>
    <property type="project" value="UniProtKB-KW"/>
</dbReference>
<organism evidence="15 16">
    <name type="scientific">Lutimaribacter pacificus</name>
    <dbReference type="NCBI Taxonomy" id="391948"/>
    <lineage>
        <taxon>Bacteria</taxon>
        <taxon>Pseudomonadati</taxon>
        <taxon>Pseudomonadota</taxon>
        <taxon>Alphaproteobacteria</taxon>
        <taxon>Rhodobacterales</taxon>
        <taxon>Roseobacteraceae</taxon>
        <taxon>Lutimaribacter</taxon>
    </lineage>
</organism>
<dbReference type="Gene3D" id="3.40.1390.10">
    <property type="entry name" value="MurE/MurF, N-terminal domain"/>
    <property type="match status" value="1"/>
</dbReference>
<dbReference type="InterPro" id="IPR035911">
    <property type="entry name" value="MurE/MurF_N"/>
</dbReference>
<dbReference type="GO" id="GO:0047480">
    <property type="term" value="F:UDP-N-acetylmuramoyl-tripeptide-D-alanyl-D-alanine ligase activity"/>
    <property type="evidence" value="ECO:0007669"/>
    <property type="project" value="UniProtKB-UniRule"/>
</dbReference>
<evidence type="ECO:0000256" key="1">
    <source>
        <dbReference type="ARBA" id="ARBA00022490"/>
    </source>
</evidence>
<sequence>MTAPLWTAAGAAGATGGTATADWQANGVSIDTRTIRPGDLFVALKAARDGHDFVAQALDKGAAAALVSHVPEGVAPDAPLLIVPDVLKGLEDLGRAARARSDARVIGITGSVGKTSTKEMLRTVLSGQGRTHAAEASYNNHWGVPLTLARMPADTDFAVIEIGMNHPGEIAPLSQLARPHVVMVTTVAAAHLEAFDSLEGIAREKASIADGLEPGGVAVLNGDISTSAILQDRARANGARVSLFGEGPQNDHRAEKITLLDTTTVVQGQAGDMPVLFKVRAAGRHFAVNGMGVIAVVDALGLDCGLAAADIARWAPPAGRGARERIALDAVEEDQTFELIDDAFNANPTSMVAAFEVLAAARTDDGKGRVSRGRRIAILGDMLELGPDEIAMHADLAGLPWMAQLDRVHCVGPLMRHLHNALPDRLRGEWQEQAEQMVARVRHLVDAGDVVLVKGSKGSRVSLVVDALRKLGQSARSSEKGTG</sequence>
<keyword evidence="7 10" id="KW-0573">Peptidoglycan synthesis</keyword>
<accession>A0A1H0JJA4</accession>
<comment type="catalytic activity">
    <reaction evidence="10 11">
        <text>D-alanyl-D-alanine + UDP-N-acetyl-alpha-D-muramoyl-L-alanyl-gamma-D-glutamyl-meso-2,6-diaminopimelate + ATP = UDP-N-acetyl-alpha-D-muramoyl-L-alanyl-gamma-D-glutamyl-meso-2,6-diaminopimeloyl-D-alanyl-D-alanine + ADP + phosphate + H(+)</text>
        <dbReference type="Rhea" id="RHEA:28374"/>
        <dbReference type="ChEBI" id="CHEBI:15378"/>
        <dbReference type="ChEBI" id="CHEBI:30616"/>
        <dbReference type="ChEBI" id="CHEBI:43474"/>
        <dbReference type="ChEBI" id="CHEBI:57822"/>
        <dbReference type="ChEBI" id="CHEBI:61386"/>
        <dbReference type="ChEBI" id="CHEBI:83905"/>
        <dbReference type="ChEBI" id="CHEBI:456216"/>
        <dbReference type="EC" id="6.3.2.10"/>
    </reaction>
</comment>
<dbReference type="InterPro" id="IPR004101">
    <property type="entry name" value="Mur_ligase_C"/>
</dbReference>
<evidence type="ECO:0000259" key="12">
    <source>
        <dbReference type="Pfam" id="PF01225"/>
    </source>
</evidence>
<dbReference type="GO" id="GO:0071555">
    <property type="term" value="P:cell wall organization"/>
    <property type="evidence" value="ECO:0007669"/>
    <property type="project" value="UniProtKB-KW"/>
</dbReference>
<evidence type="ECO:0000313" key="16">
    <source>
        <dbReference type="Proteomes" id="UP000324252"/>
    </source>
</evidence>
<dbReference type="Gene3D" id="3.40.1190.10">
    <property type="entry name" value="Mur-like, catalytic domain"/>
    <property type="match status" value="1"/>
</dbReference>
<evidence type="ECO:0000256" key="7">
    <source>
        <dbReference type="ARBA" id="ARBA00022984"/>
    </source>
</evidence>
<feature type="domain" description="Mur ligase C-terminal" evidence="13">
    <location>
        <begin position="331"/>
        <end position="456"/>
    </location>
</feature>
<dbReference type="PANTHER" id="PTHR43024">
    <property type="entry name" value="UDP-N-ACETYLMURAMOYL-TRIPEPTIDE--D-ALANYL-D-ALANINE LIGASE"/>
    <property type="match status" value="1"/>
</dbReference>
<evidence type="ECO:0000313" key="15">
    <source>
        <dbReference type="EMBL" id="SHK09538.1"/>
    </source>
</evidence>
<comment type="pathway">
    <text evidence="10 11">Cell wall biogenesis; peptidoglycan biosynthesis.</text>
</comment>
<dbReference type="InterPro" id="IPR051046">
    <property type="entry name" value="MurCDEF_CellWall_CoF430Synth"/>
</dbReference>
<dbReference type="GO" id="GO:0005524">
    <property type="term" value="F:ATP binding"/>
    <property type="evidence" value="ECO:0007669"/>
    <property type="project" value="UniProtKB-UniRule"/>
</dbReference>
<dbReference type="GO" id="GO:0009252">
    <property type="term" value="P:peptidoglycan biosynthetic process"/>
    <property type="evidence" value="ECO:0007669"/>
    <property type="project" value="UniProtKB-UniRule"/>
</dbReference>
<evidence type="ECO:0000256" key="9">
    <source>
        <dbReference type="ARBA" id="ARBA00023316"/>
    </source>
</evidence>
<dbReference type="InterPro" id="IPR000713">
    <property type="entry name" value="Mur_ligase_N"/>
</dbReference>
<dbReference type="AlphaFoldDB" id="A0A1H0JJA4"/>
<dbReference type="GO" id="GO:0051301">
    <property type="term" value="P:cell division"/>
    <property type="evidence" value="ECO:0007669"/>
    <property type="project" value="UniProtKB-KW"/>
</dbReference>
<feature type="domain" description="Mur ligase N-terminal catalytic" evidence="12">
    <location>
        <begin position="26"/>
        <end position="82"/>
    </location>
</feature>
<evidence type="ECO:0000256" key="5">
    <source>
        <dbReference type="ARBA" id="ARBA00022840"/>
    </source>
</evidence>
<evidence type="ECO:0000256" key="11">
    <source>
        <dbReference type="RuleBase" id="RU004136"/>
    </source>
</evidence>
<dbReference type="EC" id="6.3.2.10" evidence="10 11"/>
<keyword evidence="6 10" id="KW-0133">Cell shape</keyword>
<evidence type="ECO:0000256" key="4">
    <source>
        <dbReference type="ARBA" id="ARBA00022741"/>
    </source>
</evidence>
<dbReference type="InterPro" id="IPR036565">
    <property type="entry name" value="Mur-like_cat_sf"/>
</dbReference>
<name>A0A1H0JJA4_9RHOB</name>
<dbReference type="Pfam" id="PF01225">
    <property type="entry name" value="Mur_ligase"/>
    <property type="match status" value="1"/>
</dbReference>
<dbReference type="SUPFAM" id="SSF53623">
    <property type="entry name" value="MurD-like peptide ligases, catalytic domain"/>
    <property type="match status" value="1"/>
</dbReference>
<evidence type="ECO:0000256" key="6">
    <source>
        <dbReference type="ARBA" id="ARBA00022960"/>
    </source>
</evidence>
<dbReference type="PANTHER" id="PTHR43024:SF1">
    <property type="entry name" value="UDP-N-ACETYLMURAMOYL-TRIPEPTIDE--D-ALANYL-D-ALANINE LIGASE"/>
    <property type="match status" value="1"/>
</dbReference>
<dbReference type="Pfam" id="PF02875">
    <property type="entry name" value="Mur_ligase_C"/>
    <property type="match status" value="1"/>
</dbReference>
<evidence type="ECO:0000256" key="10">
    <source>
        <dbReference type="HAMAP-Rule" id="MF_02019"/>
    </source>
</evidence>
<feature type="binding site" evidence="10">
    <location>
        <begin position="110"/>
        <end position="116"/>
    </location>
    <ligand>
        <name>ATP</name>
        <dbReference type="ChEBI" id="CHEBI:30616"/>
    </ligand>
</feature>
<evidence type="ECO:0000256" key="2">
    <source>
        <dbReference type="ARBA" id="ARBA00022598"/>
    </source>
</evidence>
<comment type="similarity">
    <text evidence="10">Belongs to the MurCDEF family. MurF subfamily.</text>
</comment>
<evidence type="ECO:0000256" key="3">
    <source>
        <dbReference type="ARBA" id="ARBA00022618"/>
    </source>
</evidence>
<keyword evidence="1 10" id="KW-0963">Cytoplasm</keyword>
<keyword evidence="3 10" id="KW-0132">Cell division</keyword>
<dbReference type="NCBIfam" id="TIGR01143">
    <property type="entry name" value="murF"/>
    <property type="match status" value="1"/>
</dbReference>
<keyword evidence="2 10" id="KW-0436">Ligase</keyword>
<reference evidence="15 16" key="1">
    <citation type="submission" date="2016-11" db="EMBL/GenBank/DDBJ databases">
        <authorList>
            <person name="Varghese N."/>
            <person name="Submissions S."/>
        </authorList>
    </citation>
    <scope>NUCLEOTIDE SEQUENCE [LARGE SCALE GENOMIC DNA]</scope>
    <source>
        <strain evidence="15 16">DSM 29620</strain>
    </source>
</reference>
<dbReference type="Gene3D" id="3.90.190.20">
    <property type="entry name" value="Mur ligase, C-terminal domain"/>
    <property type="match status" value="1"/>
</dbReference>
<dbReference type="RefSeq" id="WP_149788889.1">
    <property type="nucleotide sequence ID" value="NZ_FNIO01000005.1"/>
</dbReference>
<dbReference type="SUPFAM" id="SSF53244">
    <property type="entry name" value="MurD-like peptide ligases, peptide-binding domain"/>
    <property type="match status" value="1"/>
</dbReference>
<gene>
    <name evidence="10" type="primary">murF</name>
    <name evidence="15" type="ORF">SAMN05444142_103238</name>
</gene>
<proteinExistence type="inferred from homology"/>
<dbReference type="HAMAP" id="MF_02019">
    <property type="entry name" value="MurF"/>
    <property type="match status" value="1"/>
</dbReference>
<keyword evidence="9 10" id="KW-0961">Cell wall biogenesis/degradation</keyword>
<keyword evidence="16" id="KW-1185">Reference proteome</keyword>
<dbReference type="Proteomes" id="UP000324252">
    <property type="component" value="Unassembled WGS sequence"/>
</dbReference>
<dbReference type="UniPathway" id="UPA00219"/>
<keyword evidence="5 10" id="KW-0067">ATP-binding</keyword>
<dbReference type="Pfam" id="PF08245">
    <property type="entry name" value="Mur_ligase_M"/>
    <property type="match status" value="1"/>
</dbReference>